<dbReference type="AlphaFoldDB" id="X0T518"/>
<reference evidence="1" key="1">
    <citation type="journal article" date="2014" name="Front. Microbiol.">
        <title>High frequency of phylogenetically diverse reductive dehalogenase-homologous genes in deep subseafloor sedimentary metagenomes.</title>
        <authorList>
            <person name="Kawai M."/>
            <person name="Futagami T."/>
            <person name="Toyoda A."/>
            <person name="Takaki Y."/>
            <person name="Nishi S."/>
            <person name="Hori S."/>
            <person name="Arai W."/>
            <person name="Tsubouchi T."/>
            <person name="Morono Y."/>
            <person name="Uchiyama I."/>
            <person name="Ito T."/>
            <person name="Fujiyama A."/>
            <person name="Inagaki F."/>
            <person name="Takami H."/>
        </authorList>
    </citation>
    <scope>NUCLEOTIDE SEQUENCE</scope>
    <source>
        <strain evidence="1">Expedition CK06-06</strain>
    </source>
</reference>
<evidence type="ECO:0000313" key="1">
    <source>
        <dbReference type="EMBL" id="GAF83277.1"/>
    </source>
</evidence>
<comment type="caution">
    <text evidence="1">The sequence shown here is derived from an EMBL/GenBank/DDBJ whole genome shotgun (WGS) entry which is preliminary data.</text>
</comment>
<sequence>MSDYLSKAETASFRVKTFFDQVRESGIEIKRAREASVFLKRPDGLYVQSVAEDGAARTVRFDGSKLTVWLRHANEVMELDFDGTTDALLDELSDKYQVNLPVADLLFSDVSKALSKSIISSEYLGLRTVDGVKCHQLSFESTGADWQIWIEADATPLPRRFVVTYVGEKAQPQFLAQLDQWSIGAEMDASMFKAAVPESAKKVPFGKQNGALSE</sequence>
<proteinExistence type="predicted"/>
<dbReference type="InterPro" id="IPR019207">
    <property type="entry name" value="DUF2092"/>
</dbReference>
<gene>
    <name evidence="1" type="ORF">S01H1_11938</name>
</gene>
<organism evidence="1">
    <name type="scientific">marine sediment metagenome</name>
    <dbReference type="NCBI Taxonomy" id="412755"/>
    <lineage>
        <taxon>unclassified sequences</taxon>
        <taxon>metagenomes</taxon>
        <taxon>ecological metagenomes</taxon>
    </lineage>
</organism>
<dbReference type="Gene3D" id="2.50.20.10">
    <property type="entry name" value="Lipoprotein localisation LolA/LolB/LppX"/>
    <property type="match status" value="1"/>
</dbReference>
<protein>
    <recommendedName>
        <fullName evidence="2">DUF2092 domain-containing protein</fullName>
    </recommendedName>
</protein>
<dbReference type="EMBL" id="BARS01006104">
    <property type="protein sequence ID" value="GAF83277.1"/>
    <property type="molecule type" value="Genomic_DNA"/>
</dbReference>
<name>X0T518_9ZZZZ</name>
<evidence type="ECO:0008006" key="2">
    <source>
        <dbReference type="Google" id="ProtNLM"/>
    </source>
</evidence>
<dbReference type="Pfam" id="PF09865">
    <property type="entry name" value="DUF2092"/>
    <property type="match status" value="1"/>
</dbReference>
<dbReference type="InterPro" id="IPR029046">
    <property type="entry name" value="LolA/LolB/LppX"/>
</dbReference>
<accession>X0T518</accession>
<dbReference type="SUPFAM" id="SSF89392">
    <property type="entry name" value="Prokaryotic lipoproteins and lipoprotein localization factors"/>
    <property type="match status" value="1"/>
</dbReference>